<dbReference type="Pfam" id="PF12937">
    <property type="entry name" value="F-box-like"/>
    <property type="match status" value="1"/>
</dbReference>
<accession>A0A8A3PRZ7</accession>
<name>A0A8A3PRZ7_9HELO</name>
<organism evidence="2 3">
    <name type="scientific">Monilinia vaccinii-corymbosi</name>
    <dbReference type="NCBI Taxonomy" id="61207"/>
    <lineage>
        <taxon>Eukaryota</taxon>
        <taxon>Fungi</taxon>
        <taxon>Dikarya</taxon>
        <taxon>Ascomycota</taxon>
        <taxon>Pezizomycotina</taxon>
        <taxon>Leotiomycetes</taxon>
        <taxon>Helotiales</taxon>
        <taxon>Sclerotiniaceae</taxon>
        <taxon>Monilinia</taxon>
    </lineage>
</organism>
<keyword evidence="3" id="KW-1185">Reference proteome</keyword>
<sequence length="648" mass="71900">MRLSSFKHLNMAKMDELPSEIILNITSYLEPSDIVKLQFVSKRCLELGRDDTLWRELCFTHSSFLAKLRRRQETLSTDTEGASGMRDLAIALAASNGTGDSRLHKAHHEARDSKAKSNERIRILANWDPSYPTENVKWYDEYIARNAPISTSWLQQPRNRESPSHEHLEVRGMALYTPRGETGVTMVVAPLDDGSICLWDISANAPRKGSIVARSRSGILSDDKVPQHRRLRSKMISTGVTECISVDSTLKRAYIAVQSGLVEVDLETLQAVNHERYPFSITALSEAKHPIPLTVGTNLSLYLHDSRQRTNVGSPSQAEQLDSFNVSSGSANEPFSLKSLLNPEPTSEYAHLYQPGPLSIVHLPNSGDEFNDNGNIYVAGRFPCILNYDRRNFPKLRGTIHSGARLSQIATLPYPFASMEKDLARRGELSIEQAWQAKTRPGKTLIACGEYNTKGSLELYGLCPEPDPSSVFSQLTAGRLQDSTMKNRQTSSSSKLLSVANHGTRIVVSDGGGNLKWFERDGFTEARRWNIAHGSVEAPRGIFGTLGDSYMDSGSGDIAIKIQPTDSGLNERPVNENDLVLWTGEKLGLLSFSSKPSFTADSFDETPKTAEEVLLEEEERTHAATMRRALEMQANEVRYVRGLGLGFV</sequence>
<feature type="domain" description="F-box" evidence="1">
    <location>
        <begin position="11"/>
        <end position="57"/>
    </location>
</feature>
<dbReference type="SMART" id="SM00256">
    <property type="entry name" value="FBOX"/>
    <property type="match status" value="1"/>
</dbReference>
<dbReference type="PANTHER" id="PTHR13252">
    <property type="entry name" value="F-BOX ONLY PROTEIN 28"/>
    <property type="match status" value="1"/>
</dbReference>
<evidence type="ECO:0000259" key="1">
    <source>
        <dbReference type="PROSITE" id="PS50181"/>
    </source>
</evidence>
<proteinExistence type="predicted"/>
<dbReference type="InterPro" id="IPR039719">
    <property type="entry name" value="FBXO28"/>
</dbReference>
<evidence type="ECO:0000313" key="2">
    <source>
        <dbReference type="EMBL" id="QSZ37546.1"/>
    </source>
</evidence>
<dbReference type="SUPFAM" id="SSF81383">
    <property type="entry name" value="F-box domain"/>
    <property type="match status" value="1"/>
</dbReference>
<dbReference type="InterPro" id="IPR001810">
    <property type="entry name" value="F-box_dom"/>
</dbReference>
<dbReference type="EMBL" id="CP063413">
    <property type="protein sequence ID" value="QSZ37546.1"/>
    <property type="molecule type" value="Genomic_DNA"/>
</dbReference>
<dbReference type="PROSITE" id="PS50181">
    <property type="entry name" value="FBOX"/>
    <property type="match status" value="1"/>
</dbReference>
<dbReference type="Gene3D" id="1.20.1280.50">
    <property type="match status" value="1"/>
</dbReference>
<dbReference type="PANTHER" id="PTHR13252:SF9">
    <property type="entry name" value="F-BOX ONLY PROTEIN 28"/>
    <property type="match status" value="1"/>
</dbReference>
<protein>
    <recommendedName>
        <fullName evidence="1">F-box domain-containing protein</fullName>
    </recommendedName>
</protein>
<reference evidence="2" key="1">
    <citation type="submission" date="2020-10" db="EMBL/GenBank/DDBJ databases">
        <title>Genome Sequence of Monilinia vaccinii-corymbosi Sheds Light on Mummy Berry Disease Infection of Blueberry and Mating Type.</title>
        <authorList>
            <person name="Yow A.G."/>
            <person name="Zhang Y."/>
            <person name="Bansal K."/>
            <person name="Eacker S.M."/>
            <person name="Sullivan S."/>
            <person name="Liachko I."/>
            <person name="Cubeta M.A."/>
            <person name="Rollins J.A."/>
            <person name="Ashrafi H."/>
        </authorList>
    </citation>
    <scope>NUCLEOTIDE SEQUENCE</scope>
    <source>
        <strain evidence="2">RL-1</strain>
    </source>
</reference>
<dbReference type="Proteomes" id="UP000672032">
    <property type="component" value="Chromosome 9"/>
</dbReference>
<evidence type="ECO:0000313" key="3">
    <source>
        <dbReference type="Proteomes" id="UP000672032"/>
    </source>
</evidence>
<gene>
    <name evidence="2" type="ORF">DSL72_008644</name>
</gene>
<dbReference type="OrthoDB" id="3219396at2759"/>
<dbReference type="GO" id="GO:0000209">
    <property type="term" value="P:protein polyubiquitination"/>
    <property type="evidence" value="ECO:0007669"/>
    <property type="project" value="TreeGrafter"/>
</dbReference>
<dbReference type="AlphaFoldDB" id="A0A8A3PRZ7"/>
<dbReference type="InterPro" id="IPR036047">
    <property type="entry name" value="F-box-like_dom_sf"/>
</dbReference>